<comment type="caution">
    <text evidence="7">The sequence shown here is derived from an EMBL/GenBank/DDBJ whole genome shotgun (WGS) entry which is preliminary data.</text>
</comment>
<name>A0AAW1V2R1_9CUCU</name>
<keyword evidence="3" id="KW-0862">Zinc</keyword>
<dbReference type="Pfam" id="PF05485">
    <property type="entry name" value="THAP"/>
    <property type="match status" value="1"/>
</dbReference>
<dbReference type="InterPro" id="IPR038441">
    <property type="entry name" value="THAP_Znf_sf"/>
</dbReference>
<dbReference type="EMBL" id="JARQZJ010000101">
    <property type="protein sequence ID" value="KAK9886577.1"/>
    <property type="molecule type" value="Genomic_DNA"/>
</dbReference>
<keyword evidence="8" id="KW-1185">Reference proteome</keyword>
<evidence type="ECO:0000313" key="8">
    <source>
        <dbReference type="Proteomes" id="UP001431783"/>
    </source>
</evidence>
<gene>
    <name evidence="7" type="ORF">WA026_017506</name>
</gene>
<dbReference type="SMART" id="SM00980">
    <property type="entry name" value="THAP"/>
    <property type="match status" value="1"/>
</dbReference>
<evidence type="ECO:0000256" key="1">
    <source>
        <dbReference type="ARBA" id="ARBA00022723"/>
    </source>
</evidence>
<evidence type="ECO:0000256" key="5">
    <source>
        <dbReference type="PROSITE-ProRule" id="PRU00309"/>
    </source>
</evidence>
<dbReference type="Proteomes" id="UP001431783">
    <property type="component" value="Unassembled WGS sequence"/>
</dbReference>
<dbReference type="InterPro" id="IPR006612">
    <property type="entry name" value="THAP_Znf"/>
</dbReference>
<dbReference type="SMART" id="SM00692">
    <property type="entry name" value="DM3"/>
    <property type="match status" value="1"/>
</dbReference>
<accession>A0AAW1V2R1</accession>
<evidence type="ECO:0000259" key="6">
    <source>
        <dbReference type="PROSITE" id="PS50950"/>
    </source>
</evidence>
<feature type="domain" description="THAP-type" evidence="6">
    <location>
        <begin position="7"/>
        <end position="86"/>
    </location>
</feature>
<sequence length="180" mass="21252">MMQLERLKFNCKFPSCTSQYKSGANNKHFFKFPSYPALCMKWKAFCNISANTDTRHFRLCEDHFKESDFWNKDKKRIKYETIPSLHKVSFAQPATSSVSINTKQLIKSSVHIEDHNYCKISYELLPEGYPYMPVNQYNTNESISFLAIDNEFSKFYFLEDHTYCVQQLLNEDNIVQTNSM</sequence>
<dbReference type="InterPro" id="IPR026516">
    <property type="entry name" value="THAP1/10"/>
</dbReference>
<reference evidence="7 8" key="1">
    <citation type="submission" date="2023-03" db="EMBL/GenBank/DDBJ databases">
        <title>Genome insight into feeding habits of ladybird beetles.</title>
        <authorList>
            <person name="Li H.-S."/>
            <person name="Huang Y.-H."/>
            <person name="Pang H."/>
        </authorList>
    </citation>
    <scope>NUCLEOTIDE SEQUENCE [LARGE SCALE GENOMIC DNA]</scope>
    <source>
        <strain evidence="7">SYSU_2023b</strain>
        <tissue evidence="7">Whole body</tissue>
    </source>
</reference>
<protein>
    <recommendedName>
        <fullName evidence="6">THAP-type domain-containing protein</fullName>
    </recommendedName>
</protein>
<organism evidence="7 8">
    <name type="scientific">Henosepilachna vigintioctopunctata</name>
    <dbReference type="NCBI Taxonomy" id="420089"/>
    <lineage>
        <taxon>Eukaryota</taxon>
        <taxon>Metazoa</taxon>
        <taxon>Ecdysozoa</taxon>
        <taxon>Arthropoda</taxon>
        <taxon>Hexapoda</taxon>
        <taxon>Insecta</taxon>
        <taxon>Pterygota</taxon>
        <taxon>Neoptera</taxon>
        <taxon>Endopterygota</taxon>
        <taxon>Coleoptera</taxon>
        <taxon>Polyphaga</taxon>
        <taxon>Cucujiformia</taxon>
        <taxon>Coccinelloidea</taxon>
        <taxon>Coccinellidae</taxon>
        <taxon>Epilachninae</taxon>
        <taxon>Epilachnini</taxon>
        <taxon>Henosepilachna</taxon>
    </lineage>
</organism>
<dbReference type="PANTHER" id="PTHR46600">
    <property type="entry name" value="THAP DOMAIN-CONTAINING"/>
    <property type="match status" value="1"/>
</dbReference>
<dbReference type="GO" id="GO:0008270">
    <property type="term" value="F:zinc ion binding"/>
    <property type="evidence" value="ECO:0007669"/>
    <property type="project" value="UniProtKB-KW"/>
</dbReference>
<dbReference type="PANTHER" id="PTHR46600:SF11">
    <property type="entry name" value="THAP DOMAIN-CONTAINING PROTEIN 10"/>
    <property type="match status" value="1"/>
</dbReference>
<dbReference type="AlphaFoldDB" id="A0AAW1V2R1"/>
<keyword evidence="2 5" id="KW-0863">Zinc-finger</keyword>
<evidence type="ECO:0000256" key="2">
    <source>
        <dbReference type="ARBA" id="ARBA00022771"/>
    </source>
</evidence>
<dbReference type="PROSITE" id="PS50950">
    <property type="entry name" value="ZF_THAP"/>
    <property type="match status" value="1"/>
</dbReference>
<keyword evidence="4 5" id="KW-0238">DNA-binding</keyword>
<proteinExistence type="predicted"/>
<dbReference type="GO" id="GO:0043565">
    <property type="term" value="F:sequence-specific DNA binding"/>
    <property type="evidence" value="ECO:0007669"/>
    <property type="project" value="InterPro"/>
</dbReference>
<keyword evidence="1" id="KW-0479">Metal-binding</keyword>
<evidence type="ECO:0000313" key="7">
    <source>
        <dbReference type="EMBL" id="KAK9886577.1"/>
    </source>
</evidence>
<dbReference type="SUPFAM" id="SSF57716">
    <property type="entry name" value="Glucocorticoid receptor-like (DNA-binding domain)"/>
    <property type="match status" value="1"/>
</dbReference>
<dbReference type="Gene3D" id="6.20.210.20">
    <property type="entry name" value="THAP domain"/>
    <property type="match status" value="1"/>
</dbReference>
<evidence type="ECO:0000256" key="3">
    <source>
        <dbReference type="ARBA" id="ARBA00022833"/>
    </source>
</evidence>
<evidence type="ECO:0000256" key="4">
    <source>
        <dbReference type="ARBA" id="ARBA00023125"/>
    </source>
</evidence>